<dbReference type="Gene3D" id="3.40.50.300">
    <property type="entry name" value="P-loop containing nucleotide triphosphate hydrolases"/>
    <property type="match status" value="1"/>
</dbReference>
<dbReference type="PATRIC" id="fig|1121014.3.peg.2616"/>
<sequence length="206" mass="21963">MGAVLSIDTLLSQRRLWRGQPRGQADAAREPSGHAALDDALPAGGWPEAALTELLVPADGVGELSLLLPTLARLSRAGRDIAWVDPPYRPYAPALACAGIDLTRLHVVDTGGRQSAWALEQCLRSQACGAVLGWPRRADDKTLRRLQVAAEAGQALGFLFRPLAAARNASPAALRLQFESGGLRILKCRGSHPPASPVPWAPTLRH</sequence>
<dbReference type="Proteomes" id="UP000029085">
    <property type="component" value="Unassembled WGS sequence"/>
</dbReference>
<dbReference type="EMBL" id="AVCJ01000051">
    <property type="protein sequence ID" value="KFL35523.1"/>
    <property type="molecule type" value="Genomic_DNA"/>
</dbReference>
<dbReference type="STRING" id="1121014.N788_08590"/>
<proteinExistence type="predicted"/>
<dbReference type="InterPro" id="IPR047610">
    <property type="entry name" value="ImuA_translesion"/>
</dbReference>
<dbReference type="PIRSF" id="PIRSF037290">
    <property type="entry name" value="UCP037290"/>
    <property type="match status" value="1"/>
</dbReference>
<reference evidence="2 3" key="2">
    <citation type="journal article" date="2015" name="Stand. Genomic Sci.">
        <title>High quality draft genomic sequence of Arenimonas donghaensis DSM 18148(T).</title>
        <authorList>
            <person name="Chen F."/>
            <person name="Wang H."/>
            <person name="Cao Y."/>
            <person name="Li X."/>
            <person name="Wang G."/>
        </authorList>
    </citation>
    <scope>NUCLEOTIDE SEQUENCE [LARGE SCALE GENOMIC DNA]</scope>
    <source>
        <strain evidence="2 3">HO3-R19</strain>
    </source>
</reference>
<evidence type="ECO:0000256" key="1">
    <source>
        <dbReference type="ARBA" id="ARBA00022763"/>
    </source>
</evidence>
<evidence type="ECO:0008006" key="4">
    <source>
        <dbReference type="Google" id="ProtNLM"/>
    </source>
</evidence>
<organism evidence="2 3">
    <name type="scientific">Arenimonas donghaensis DSM 18148 = HO3-R19</name>
    <dbReference type="NCBI Taxonomy" id="1121014"/>
    <lineage>
        <taxon>Bacteria</taxon>
        <taxon>Pseudomonadati</taxon>
        <taxon>Pseudomonadota</taxon>
        <taxon>Gammaproteobacteria</taxon>
        <taxon>Lysobacterales</taxon>
        <taxon>Lysobacteraceae</taxon>
        <taxon>Arenimonas</taxon>
    </lineage>
</organism>
<gene>
    <name evidence="2" type="ORF">N788_08590</name>
</gene>
<dbReference type="NCBIfam" id="NF033429">
    <property type="entry name" value="ImuA_translesion"/>
    <property type="match status" value="1"/>
</dbReference>
<dbReference type="AlphaFoldDB" id="A0A087MF70"/>
<dbReference type="InterPro" id="IPR017166">
    <property type="entry name" value="UCP037290"/>
</dbReference>
<dbReference type="RefSeq" id="WP_034226008.1">
    <property type="nucleotide sequence ID" value="NZ_AVCJ01000051.1"/>
</dbReference>
<dbReference type="PANTHER" id="PTHR35369">
    <property type="entry name" value="BLR3025 PROTEIN-RELATED"/>
    <property type="match status" value="1"/>
</dbReference>
<dbReference type="InterPro" id="IPR050356">
    <property type="entry name" value="SulA_CellDiv_inhibitor"/>
</dbReference>
<evidence type="ECO:0000313" key="3">
    <source>
        <dbReference type="Proteomes" id="UP000029085"/>
    </source>
</evidence>
<evidence type="ECO:0000313" key="2">
    <source>
        <dbReference type="EMBL" id="KFL35523.1"/>
    </source>
</evidence>
<dbReference type="PANTHER" id="PTHR35369:SF3">
    <property type="entry name" value="TRANSLESION DNA SYNTHESIS-ASSOCIATED PROTEIN IMUA"/>
    <property type="match status" value="1"/>
</dbReference>
<protein>
    <recommendedName>
        <fullName evidence="4">Translesion DNA synthesis-associated protein ImuA</fullName>
    </recommendedName>
</protein>
<comment type="caution">
    <text evidence="2">The sequence shown here is derived from an EMBL/GenBank/DDBJ whole genome shotgun (WGS) entry which is preliminary data.</text>
</comment>
<dbReference type="SUPFAM" id="SSF52540">
    <property type="entry name" value="P-loop containing nucleoside triphosphate hydrolases"/>
    <property type="match status" value="1"/>
</dbReference>
<keyword evidence="1" id="KW-0227">DNA damage</keyword>
<dbReference type="OrthoDB" id="9811176at2"/>
<accession>A0A087MF70</accession>
<dbReference type="GO" id="GO:0006281">
    <property type="term" value="P:DNA repair"/>
    <property type="evidence" value="ECO:0007669"/>
    <property type="project" value="TreeGrafter"/>
</dbReference>
<reference evidence="3" key="1">
    <citation type="submission" date="2013-08" db="EMBL/GenBank/DDBJ databases">
        <title>Genome sequencing of Arenimonas donghaensis.</title>
        <authorList>
            <person name="Chen F."/>
            <person name="Wang G."/>
        </authorList>
    </citation>
    <scope>NUCLEOTIDE SEQUENCE [LARGE SCALE GENOMIC DNA]</scope>
    <source>
        <strain evidence="3">HO3-R19</strain>
    </source>
</reference>
<name>A0A087MF70_9GAMM</name>
<keyword evidence="3" id="KW-1185">Reference proteome</keyword>
<dbReference type="InterPro" id="IPR027417">
    <property type="entry name" value="P-loop_NTPase"/>
</dbReference>